<dbReference type="RefSeq" id="WP_089851526.1">
    <property type="nucleotide sequence ID" value="NZ_FPAQ01000039.1"/>
</dbReference>
<accession>A0A1I7CAB2</accession>
<gene>
    <name evidence="1" type="ORF">SAMN04487956_13925</name>
</gene>
<dbReference type="Proteomes" id="UP000199594">
    <property type="component" value="Unassembled WGS sequence"/>
</dbReference>
<dbReference type="AlphaFoldDB" id="A0A1I7CAB2"/>
<dbReference type="EMBL" id="FPAQ01000039">
    <property type="protein sequence ID" value="SFT96366.1"/>
    <property type="molecule type" value="Genomic_DNA"/>
</dbReference>
<evidence type="ECO:0000313" key="1">
    <source>
        <dbReference type="EMBL" id="SFT96366.1"/>
    </source>
</evidence>
<dbReference type="OrthoDB" id="6170018at2"/>
<proteinExistence type="predicted"/>
<sequence>MTAANAIDPRDYAIIRALGALCLATPNVELARAYLRDAGAGERIHHAAQVQRCQQALAQGKARRVSDQTIEIAFPSCRLACVFEELLQEDARQ</sequence>
<organism evidence="1 2">
    <name type="scientific">Halomonas saccharevitans</name>
    <dbReference type="NCBI Taxonomy" id="416872"/>
    <lineage>
        <taxon>Bacteria</taxon>
        <taxon>Pseudomonadati</taxon>
        <taxon>Pseudomonadota</taxon>
        <taxon>Gammaproteobacteria</taxon>
        <taxon>Oceanospirillales</taxon>
        <taxon>Halomonadaceae</taxon>
        <taxon>Halomonas</taxon>
    </lineage>
</organism>
<reference evidence="1 2" key="1">
    <citation type="submission" date="2016-10" db="EMBL/GenBank/DDBJ databases">
        <authorList>
            <person name="de Groot N.N."/>
        </authorList>
    </citation>
    <scope>NUCLEOTIDE SEQUENCE [LARGE SCALE GENOMIC DNA]</scope>
    <source>
        <strain evidence="1 2">CGMCC 1.6493</strain>
    </source>
</reference>
<evidence type="ECO:0000313" key="2">
    <source>
        <dbReference type="Proteomes" id="UP000199594"/>
    </source>
</evidence>
<protein>
    <submittedName>
        <fullName evidence="1">Uncharacterized protein</fullName>
    </submittedName>
</protein>
<name>A0A1I7CAB2_9GAMM</name>